<feature type="region of interest" description="Disordered" evidence="1">
    <location>
        <begin position="78"/>
        <end position="100"/>
    </location>
</feature>
<protein>
    <submittedName>
        <fullName evidence="2">Uncharacterized protein</fullName>
    </submittedName>
</protein>
<dbReference type="AlphaFoldDB" id="A0AAV9M888"/>
<sequence length="145" mass="16640">MQAVRVNEEEKPDDTKLSSAAKMVASEILKYRYQLKNGLGPKSNSIIEPIQMNPSLFQPESCTHINKNPRSMVMTYNESTEQGKSDEQDHEKHDESMMPENLPHEIEQVESQKKPNMDETEVFNLGDEGIVKETLVSIHLEVRRK</sequence>
<dbReference type="EMBL" id="JAWPEI010000002">
    <property type="protein sequence ID" value="KAK4734258.1"/>
    <property type="molecule type" value="Genomic_DNA"/>
</dbReference>
<accession>A0AAV9M888</accession>
<evidence type="ECO:0000256" key="1">
    <source>
        <dbReference type="SAM" id="MobiDB-lite"/>
    </source>
</evidence>
<evidence type="ECO:0000313" key="2">
    <source>
        <dbReference type="EMBL" id="KAK4734258.1"/>
    </source>
</evidence>
<reference evidence="2 3" key="1">
    <citation type="submission" date="2023-10" db="EMBL/GenBank/DDBJ databases">
        <title>Genome-Wide Identification Analysis in wild type Solanum Pinnatisectum Reveals Some Genes Defensing Phytophthora Infestans.</title>
        <authorList>
            <person name="Sun C."/>
        </authorList>
    </citation>
    <scope>NUCLEOTIDE SEQUENCE [LARGE SCALE GENOMIC DNA]</scope>
    <source>
        <strain evidence="2">LQN</strain>
        <tissue evidence="2">Leaf</tissue>
    </source>
</reference>
<comment type="caution">
    <text evidence="2">The sequence shown here is derived from an EMBL/GenBank/DDBJ whole genome shotgun (WGS) entry which is preliminary data.</text>
</comment>
<proteinExistence type="predicted"/>
<organism evidence="2 3">
    <name type="scientific">Solanum pinnatisectum</name>
    <name type="common">tansyleaf nightshade</name>
    <dbReference type="NCBI Taxonomy" id="50273"/>
    <lineage>
        <taxon>Eukaryota</taxon>
        <taxon>Viridiplantae</taxon>
        <taxon>Streptophyta</taxon>
        <taxon>Embryophyta</taxon>
        <taxon>Tracheophyta</taxon>
        <taxon>Spermatophyta</taxon>
        <taxon>Magnoliopsida</taxon>
        <taxon>eudicotyledons</taxon>
        <taxon>Gunneridae</taxon>
        <taxon>Pentapetalae</taxon>
        <taxon>asterids</taxon>
        <taxon>lamiids</taxon>
        <taxon>Solanales</taxon>
        <taxon>Solanaceae</taxon>
        <taxon>Solanoideae</taxon>
        <taxon>Solaneae</taxon>
        <taxon>Solanum</taxon>
    </lineage>
</organism>
<gene>
    <name evidence="2" type="ORF">R3W88_008519</name>
</gene>
<name>A0AAV9M888_9SOLN</name>
<evidence type="ECO:0000313" key="3">
    <source>
        <dbReference type="Proteomes" id="UP001311915"/>
    </source>
</evidence>
<feature type="compositionally biased region" description="Basic and acidic residues" evidence="1">
    <location>
        <begin position="81"/>
        <end position="100"/>
    </location>
</feature>
<dbReference type="Proteomes" id="UP001311915">
    <property type="component" value="Unassembled WGS sequence"/>
</dbReference>
<keyword evidence="3" id="KW-1185">Reference proteome</keyword>